<evidence type="ECO:0000313" key="4">
    <source>
        <dbReference type="Proteomes" id="UP001500975"/>
    </source>
</evidence>
<dbReference type="CDD" id="cd00293">
    <property type="entry name" value="USP-like"/>
    <property type="match status" value="1"/>
</dbReference>
<dbReference type="EMBL" id="BAABGJ010000009">
    <property type="protein sequence ID" value="GAA4335047.1"/>
    <property type="molecule type" value="Genomic_DNA"/>
</dbReference>
<dbReference type="SUPFAM" id="SSF52402">
    <property type="entry name" value="Adenine nucleotide alpha hydrolases-like"/>
    <property type="match status" value="1"/>
</dbReference>
<dbReference type="Pfam" id="PF00582">
    <property type="entry name" value="Usp"/>
    <property type="match status" value="1"/>
</dbReference>
<organism evidence="3 4">
    <name type="scientific">Variovorax defluvii</name>
    <dbReference type="NCBI Taxonomy" id="913761"/>
    <lineage>
        <taxon>Bacteria</taxon>
        <taxon>Pseudomonadati</taxon>
        <taxon>Pseudomonadota</taxon>
        <taxon>Betaproteobacteria</taxon>
        <taxon>Burkholderiales</taxon>
        <taxon>Comamonadaceae</taxon>
        <taxon>Variovorax</taxon>
    </lineage>
</organism>
<evidence type="ECO:0000259" key="2">
    <source>
        <dbReference type="Pfam" id="PF00582"/>
    </source>
</evidence>
<dbReference type="InterPro" id="IPR006016">
    <property type="entry name" value="UspA"/>
</dbReference>
<evidence type="ECO:0000313" key="3">
    <source>
        <dbReference type="EMBL" id="GAA4335047.1"/>
    </source>
</evidence>
<dbReference type="RefSeq" id="WP_345536460.1">
    <property type="nucleotide sequence ID" value="NZ_BAABGJ010000009.1"/>
</dbReference>
<feature type="domain" description="UspA" evidence="2">
    <location>
        <begin position="2"/>
        <end position="131"/>
    </location>
</feature>
<dbReference type="Proteomes" id="UP001500975">
    <property type="component" value="Unassembled WGS sequence"/>
</dbReference>
<keyword evidence="4" id="KW-1185">Reference proteome</keyword>
<proteinExistence type="inferred from homology"/>
<dbReference type="Gene3D" id="3.40.50.620">
    <property type="entry name" value="HUPs"/>
    <property type="match status" value="1"/>
</dbReference>
<comment type="caution">
    <text evidence="3">The sequence shown here is derived from an EMBL/GenBank/DDBJ whole genome shotgun (WGS) entry which is preliminary data.</text>
</comment>
<dbReference type="InterPro" id="IPR014729">
    <property type="entry name" value="Rossmann-like_a/b/a_fold"/>
</dbReference>
<sequence length="149" mass="16152">MTRILVPIDPAEPARTRSAIEEVVRMRRTEQVRIRLLRVVPKVSGHVAMLFGTQELLDLQMEQGAEELQYAQKLLDLAGVPYASTVLVGRTAETIAIAARDYGCDRIVFGSDEPGLAGRIFGSLAQQVRQHLGASGQAGGDTRPQVIGS</sequence>
<accession>A0ABP8H6F7</accession>
<dbReference type="PANTHER" id="PTHR46268:SF6">
    <property type="entry name" value="UNIVERSAL STRESS PROTEIN UP12"/>
    <property type="match status" value="1"/>
</dbReference>
<gene>
    <name evidence="3" type="ORF">GCM10023165_11300</name>
</gene>
<dbReference type="PANTHER" id="PTHR46268">
    <property type="entry name" value="STRESS RESPONSE PROTEIN NHAX"/>
    <property type="match status" value="1"/>
</dbReference>
<comment type="similarity">
    <text evidence="1">Belongs to the universal stress protein A family.</text>
</comment>
<evidence type="ECO:0000256" key="1">
    <source>
        <dbReference type="ARBA" id="ARBA00008791"/>
    </source>
</evidence>
<name>A0ABP8H6F7_9BURK</name>
<protein>
    <recommendedName>
        <fullName evidence="2">UspA domain-containing protein</fullName>
    </recommendedName>
</protein>
<reference evidence="4" key="1">
    <citation type="journal article" date="2019" name="Int. J. Syst. Evol. Microbiol.">
        <title>The Global Catalogue of Microorganisms (GCM) 10K type strain sequencing project: providing services to taxonomists for standard genome sequencing and annotation.</title>
        <authorList>
            <consortium name="The Broad Institute Genomics Platform"/>
            <consortium name="The Broad Institute Genome Sequencing Center for Infectious Disease"/>
            <person name="Wu L."/>
            <person name="Ma J."/>
        </authorList>
    </citation>
    <scope>NUCLEOTIDE SEQUENCE [LARGE SCALE GENOMIC DNA]</scope>
    <source>
        <strain evidence="4">JCM 17804</strain>
    </source>
</reference>